<evidence type="ECO:0000256" key="8">
    <source>
        <dbReference type="ARBA" id="ARBA00023136"/>
    </source>
</evidence>
<evidence type="ECO:0000313" key="15">
    <source>
        <dbReference type="Proteomes" id="UP000665047"/>
    </source>
</evidence>
<feature type="transmembrane region" description="Helical" evidence="9">
    <location>
        <begin position="12"/>
        <end position="30"/>
    </location>
</feature>
<evidence type="ECO:0000256" key="2">
    <source>
        <dbReference type="ARBA" id="ARBA00022475"/>
    </source>
</evidence>
<dbReference type="PANTHER" id="PTHR33695:SF1">
    <property type="entry name" value="LIPOPROTEIN SIGNAL PEPTIDASE"/>
    <property type="match status" value="1"/>
</dbReference>
<feature type="active site" evidence="9">
    <location>
        <position position="123"/>
    </location>
</feature>
<evidence type="ECO:0000256" key="4">
    <source>
        <dbReference type="ARBA" id="ARBA00022692"/>
    </source>
</evidence>
<evidence type="ECO:0000256" key="1">
    <source>
        <dbReference type="ARBA" id="ARBA00006139"/>
    </source>
</evidence>
<sequence length="179" mass="20095">MKKPICSTGLRWLWLVAVVLILDLGSKQLVLQNFRLYESIPLIPYFNLTYAQNLGAAFSFLADKGGWQRWFFALIAIVISITLLVMMYRSSAKQKLSNIAYALVIGGALGNLFDRLVHGFVVDFIDFYVGAWHWPTFNIADTAICIGAALIIIESFISPDDKKTAPKQTESKQQSSKKQ</sequence>
<evidence type="ECO:0000256" key="5">
    <source>
        <dbReference type="ARBA" id="ARBA00022750"/>
    </source>
</evidence>
<evidence type="ECO:0000256" key="11">
    <source>
        <dbReference type="RuleBase" id="RU004181"/>
    </source>
</evidence>
<dbReference type="HAMAP" id="MF_00161">
    <property type="entry name" value="LspA"/>
    <property type="match status" value="1"/>
</dbReference>
<feature type="transmembrane region" description="Helical" evidence="9">
    <location>
        <begin position="99"/>
        <end position="117"/>
    </location>
</feature>
<dbReference type="UniPathway" id="UPA00665"/>
<dbReference type="NCBIfam" id="TIGR00077">
    <property type="entry name" value="lspA"/>
    <property type="match status" value="1"/>
</dbReference>
<dbReference type="EC" id="3.4.23.36" evidence="9"/>
<dbReference type="Pfam" id="PF01252">
    <property type="entry name" value="Peptidase_A8"/>
    <property type="match status" value="1"/>
</dbReference>
<gene>
    <name evidence="9 13" type="primary">lspA</name>
    <name evidence="13" type="ORF">HGO23_03350</name>
    <name evidence="12" type="ORF">Xbud_01654</name>
</gene>
<dbReference type="OrthoDB" id="9810259at2"/>
<keyword evidence="2 9" id="KW-1003">Cell membrane</keyword>
<keyword evidence="3 9" id="KW-0645">Protease</keyword>
<keyword evidence="5 9" id="KW-0064">Aspartyl protease</keyword>
<dbReference type="GO" id="GO:0004190">
    <property type="term" value="F:aspartic-type endopeptidase activity"/>
    <property type="evidence" value="ECO:0007669"/>
    <property type="project" value="UniProtKB-UniRule"/>
</dbReference>
<dbReference type="PROSITE" id="PS00855">
    <property type="entry name" value="SPASE_II"/>
    <property type="match status" value="1"/>
</dbReference>
<evidence type="ECO:0000256" key="7">
    <source>
        <dbReference type="ARBA" id="ARBA00022989"/>
    </source>
</evidence>
<evidence type="ECO:0000313" key="12">
    <source>
        <dbReference type="EMBL" id="PHM28256.1"/>
    </source>
</evidence>
<reference evidence="12 14" key="1">
    <citation type="journal article" date="2017" name="Nat. Microbiol.">
        <title>Natural product diversity associated with the nematode symbionts Photorhabdus and Xenorhabdus.</title>
        <authorList>
            <person name="Tobias N.J."/>
            <person name="Wolff H."/>
            <person name="Djahanschiri B."/>
            <person name="Grundmann F."/>
            <person name="Kronenwerth M."/>
            <person name="Shi Y.M."/>
            <person name="Simonyi S."/>
            <person name="Grun P."/>
            <person name="Shapiro-Ilan D."/>
            <person name="Pidot S.J."/>
            <person name="Stinear T.P."/>
            <person name="Ebersberger I."/>
            <person name="Bode H.B."/>
        </authorList>
    </citation>
    <scope>NUCLEOTIDE SEQUENCE [LARGE SCALE GENOMIC DNA]</scope>
    <source>
        <strain evidence="12 14">DSM 16342</strain>
    </source>
</reference>
<dbReference type="GO" id="GO:0006508">
    <property type="term" value="P:proteolysis"/>
    <property type="evidence" value="ECO:0007669"/>
    <property type="project" value="UniProtKB-KW"/>
</dbReference>
<comment type="catalytic activity">
    <reaction evidence="9 10">
        <text>Release of signal peptides from bacterial membrane prolipoproteins. Hydrolyzes -Xaa-Yaa-Zaa-|-(S,diacylglyceryl)Cys-, in which Xaa is hydrophobic (preferably Leu), and Yaa (Ala or Ser) and Zaa (Gly or Ala) have small, neutral side chains.</text>
        <dbReference type="EC" id="3.4.23.36"/>
    </reaction>
</comment>
<evidence type="ECO:0000313" key="14">
    <source>
        <dbReference type="Proteomes" id="UP000225833"/>
    </source>
</evidence>
<evidence type="ECO:0000256" key="9">
    <source>
        <dbReference type="HAMAP-Rule" id="MF_00161"/>
    </source>
</evidence>
<evidence type="ECO:0000256" key="3">
    <source>
        <dbReference type="ARBA" id="ARBA00022670"/>
    </source>
</evidence>
<comment type="pathway">
    <text evidence="9">Protein modification; lipoprotein biosynthesis (signal peptide cleavage).</text>
</comment>
<evidence type="ECO:0000256" key="10">
    <source>
        <dbReference type="RuleBase" id="RU000594"/>
    </source>
</evidence>
<dbReference type="GO" id="GO:0005886">
    <property type="term" value="C:plasma membrane"/>
    <property type="evidence" value="ECO:0007669"/>
    <property type="project" value="UniProtKB-SubCell"/>
</dbReference>
<feature type="active site" evidence="9">
    <location>
        <position position="141"/>
    </location>
</feature>
<organism evidence="12 14">
    <name type="scientific">Xenorhabdus budapestensis</name>
    <dbReference type="NCBI Taxonomy" id="290110"/>
    <lineage>
        <taxon>Bacteria</taxon>
        <taxon>Pseudomonadati</taxon>
        <taxon>Pseudomonadota</taxon>
        <taxon>Gammaproteobacteria</taxon>
        <taxon>Enterobacterales</taxon>
        <taxon>Morganellaceae</taxon>
        <taxon>Xenorhabdus</taxon>
    </lineage>
</organism>
<comment type="subcellular location">
    <subcellularLocation>
        <location evidence="9">Cell membrane</location>
        <topology evidence="9">Multi-pass membrane protein</topology>
    </subcellularLocation>
</comment>
<dbReference type="AlphaFoldDB" id="A0A2D0J1R6"/>
<reference evidence="13 15" key="2">
    <citation type="submission" date="2021-03" db="EMBL/GenBank/DDBJ databases">
        <title>Complete Genome Sequence Data of Xenorhabdus budapestensis strain C72, a Candidate Biological Control Agent, from China.</title>
        <authorList>
            <person name="LI B."/>
            <person name="WANG S."/>
            <person name="QIU D."/>
        </authorList>
    </citation>
    <scope>NUCLEOTIDE SEQUENCE [LARGE SCALE GENOMIC DNA]</scope>
    <source>
        <strain evidence="13 15">C-7-2</strain>
    </source>
</reference>
<keyword evidence="7 9" id="KW-1133">Transmembrane helix</keyword>
<keyword evidence="15" id="KW-1185">Reference proteome</keyword>
<dbReference type="RefSeq" id="WP_099135597.1">
    <property type="nucleotide sequence ID" value="NZ_CAWNNJ010000130.1"/>
</dbReference>
<dbReference type="EMBL" id="CP072455">
    <property type="protein sequence ID" value="QTL40449.1"/>
    <property type="molecule type" value="Genomic_DNA"/>
</dbReference>
<keyword evidence="6 9" id="KW-0378">Hydrolase</keyword>
<dbReference type="Proteomes" id="UP000225833">
    <property type="component" value="Unassembled WGS sequence"/>
</dbReference>
<name>A0A2D0J1R6_XENBU</name>
<proteinExistence type="inferred from homology"/>
<dbReference type="EMBL" id="NIBS01000006">
    <property type="protein sequence ID" value="PHM28256.1"/>
    <property type="molecule type" value="Genomic_DNA"/>
</dbReference>
<accession>A0A2D0J1R6</accession>
<keyword evidence="8 9" id="KW-0472">Membrane</keyword>
<dbReference type="Proteomes" id="UP000665047">
    <property type="component" value="Chromosome"/>
</dbReference>
<evidence type="ECO:0000256" key="6">
    <source>
        <dbReference type="ARBA" id="ARBA00022801"/>
    </source>
</evidence>
<dbReference type="PANTHER" id="PTHR33695">
    <property type="entry name" value="LIPOPROTEIN SIGNAL PEPTIDASE"/>
    <property type="match status" value="1"/>
</dbReference>
<keyword evidence="4 9" id="KW-0812">Transmembrane</keyword>
<evidence type="ECO:0000313" key="13">
    <source>
        <dbReference type="EMBL" id="QTL40449.1"/>
    </source>
</evidence>
<feature type="transmembrane region" description="Helical" evidence="9">
    <location>
        <begin position="137"/>
        <end position="157"/>
    </location>
</feature>
<feature type="transmembrane region" description="Helical" evidence="9">
    <location>
        <begin position="67"/>
        <end position="87"/>
    </location>
</feature>
<comment type="similarity">
    <text evidence="1 9 11">Belongs to the peptidase A8 family.</text>
</comment>
<dbReference type="PRINTS" id="PR00781">
    <property type="entry name" value="LIPOSIGPTASE"/>
</dbReference>
<dbReference type="InterPro" id="IPR001872">
    <property type="entry name" value="Peptidase_A8"/>
</dbReference>
<protein>
    <recommendedName>
        <fullName evidence="9">Lipoprotein signal peptidase</fullName>
        <ecNumber evidence="9">3.4.23.36</ecNumber>
    </recommendedName>
    <alternativeName>
        <fullName evidence="9">Prolipoprotein signal peptidase</fullName>
    </alternativeName>
    <alternativeName>
        <fullName evidence="9">Signal peptidase II</fullName>
        <shortName evidence="9">SPase II</shortName>
    </alternativeName>
</protein>
<comment type="function">
    <text evidence="9 10">This protein specifically catalyzes the removal of signal peptides from prolipoproteins.</text>
</comment>